<sequence length="30" mass="3335">AEELYQNLVCSAFPEAPDSVHLTDFPVLKT</sequence>
<protein>
    <submittedName>
        <fullName evidence="1">Uncharacterized protein</fullName>
    </submittedName>
</protein>
<organism evidence="1">
    <name type="scientific">marine sediment metagenome</name>
    <dbReference type="NCBI Taxonomy" id="412755"/>
    <lineage>
        <taxon>unclassified sequences</taxon>
        <taxon>metagenomes</taxon>
        <taxon>ecological metagenomes</taxon>
    </lineage>
</organism>
<dbReference type="EMBL" id="BART01013337">
    <property type="protein sequence ID" value="GAG76178.1"/>
    <property type="molecule type" value="Genomic_DNA"/>
</dbReference>
<evidence type="ECO:0000313" key="1">
    <source>
        <dbReference type="EMBL" id="GAG76178.1"/>
    </source>
</evidence>
<dbReference type="AlphaFoldDB" id="X1AVA5"/>
<accession>X1AVA5</accession>
<gene>
    <name evidence="1" type="ORF">S01H4_27327</name>
</gene>
<reference evidence="1" key="1">
    <citation type="journal article" date="2014" name="Front. Microbiol.">
        <title>High frequency of phylogenetically diverse reductive dehalogenase-homologous genes in deep subseafloor sedimentary metagenomes.</title>
        <authorList>
            <person name="Kawai M."/>
            <person name="Futagami T."/>
            <person name="Toyoda A."/>
            <person name="Takaki Y."/>
            <person name="Nishi S."/>
            <person name="Hori S."/>
            <person name="Arai W."/>
            <person name="Tsubouchi T."/>
            <person name="Morono Y."/>
            <person name="Uchiyama I."/>
            <person name="Ito T."/>
            <person name="Fujiyama A."/>
            <person name="Inagaki F."/>
            <person name="Takami H."/>
        </authorList>
    </citation>
    <scope>NUCLEOTIDE SEQUENCE</scope>
    <source>
        <strain evidence="1">Expedition CK06-06</strain>
    </source>
</reference>
<feature type="non-terminal residue" evidence="1">
    <location>
        <position position="1"/>
    </location>
</feature>
<comment type="caution">
    <text evidence="1">The sequence shown here is derived from an EMBL/GenBank/DDBJ whole genome shotgun (WGS) entry which is preliminary data.</text>
</comment>
<proteinExistence type="predicted"/>
<name>X1AVA5_9ZZZZ</name>